<dbReference type="Proteomes" id="UP000596661">
    <property type="component" value="Chromosome 5"/>
</dbReference>
<sequence>MASVEQSRPLREDVRISIGDVKVQEAREPISSSEDVFVLDKDYVKVEYEEARPLRTNEKNGPRWVSPTSILTYKRLKNLYDKGLLGGVEAFLPTPRQLAANHAKGLSMSTRLKSMLKRNARDSTSRKSPIKQLRMGNNLLAKEMLGFHQDHVMAKYNLKFLYTYSRAKSTALKTSNVTSELKKALDEGKNDAEQKGAQLGEVNK</sequence>
<keyword evidence="3" id="KW-1185">Reference proteome</keyword>
<dbReference type="EMBL" id="UZAU01000534">
    <property type="status" value="NOT_ANNOTATED_CDS"/>
    <property type="molecule type" value="Genomic_DNA"/>
</dbReference>
<organism evidence="2 3">
    <name type="scientific">Cannabis sativa</name>
    <name type="common">Hemp</name>
    <name type="synonym">Marijuana</name>
    <dbReference type="NCBI Taxonomy" id="3483"/>
    <lineage>
        <taxon>Eukaryota</taxon>
        <taxon>Viridiplantae</taxon>
        <taxon>Streptophyta</taxon>
        <taxon>Embryophyta</taxon>
        <taxon>Tracheophyta</taxon>
        <taxon>Spermatophyta</taxon>
        <taxon>Magnoliopsida</taxon>
        <taxon>eudicotyledons</taxon>
        <taxon>Gunneridae</taxon>
        <taxon>Pentapetalae</taxon>
        <taxon>rosids</taxon>
        <taxon>fabids</taxon>
        <taxon>Rosales</taxon>
        <taxon>Cannabaceae</taxon>
        <taxon>Cannabis</taxon>
    </lineage>
</organism>
<dbReference type="Gramene" id="evm.model.05.1390">
    <property type="protein sequence ID" value="cds.evm.model.05.1390"/>
    <property type="gene ID" value="evm.TU.05.1390"/>
</dbReference>
<name>A0A803PL52_CANSA</name>
<protein>
    <submittedName>
        <fullName evidence="2">Uncharacterized protein</fullName>
    </submittedName>
</protein>
<dbReference type="AlphaFoldDB" id="A0A803PL52"/>
<feature type="compositionally biased region" description="Basic and acidic residues" evidence="1">
    <location>
        <begin position="185"/>
        <end position="194"/>
    </location>
</feature>
<reference evidence="2" key="2">
    <citation type="submission" date="2021-03" db="UniProtKB">
        <authorList>
            <consortium name="EnsemblPlants"/>
        </authorList>
    </citation>
    <scope>IDENTIFICATION</scope>
</reference>
<proteinExistence type="predicted"/>
<evidence type="ECO:0000313" key="2">
    <source>
        <dbReference type="EnsemblPlants" id="cds.evm.model.05.1390"/>
    </source>
</evidence>
<evidence type="ECO:0000256" key="1">
    <source>
        <dbReference type="SAM" id="MobiDB-lite"/>
    </source>
</evidence>
<evidence type="ECO:0000313" key="3">
    <source>
        <dbReference type="Proteomes" id="UP000596661"/>
    </source>
</evidence>
<dbReference type="EnsemblPlants" id="evm.model.05.1390">
    <property type="protein sequence ID" value="cds.evm.model.05.1390"/>
    <property type="gene ID" value="evm.TU.05.1390"/>
</dbReference>
<feature type="region of interest" description="Disordered" evidence="1">
    <location>
        <begin position="185"/>
        <end position="204"/>
    </location>
</feature>
<reference evidence="2" key="1">
    <citation type="submission" date="2018-11" db="EMBL/GenBank/DDBJ databases">
        <authorList>
            <person name="Grassa J C."/>
        </authorList>
    </citation>
    <scope>NUCLEOTIDE SEQUENCE [LARGE SCALE GENOMIC DNA]</scope>
</reference>
<accession>A0A803PL52</accession>